<feature type="region of interest" description="Disordered" evidence="1">
    <location>
        <begin position="203"/>
        <end position="235"/>
    </location>
</feature>
<sequence length="250" mass="28613">MTHAELWLTYQLASRAHLKVPPTTQLIELEFQNHKLSDLEDVLDHVFRQGFVEARHRPSTWWERKDGQKVKPGFSVEELLKQGVGKCPESALKLVVADIPTTLWFTYVHLHNATAHPVTQRVQLVGPPSNPGRLERFANVTNYIFNQGYIAPKMRPFVHWEQPCGKMIDEFMRVEELLLTGLGVCEDKPLRLVIDAHPVHVHPDHHHDHSVHHDHSIHHDHTTHHGHTIPHGHCPVTMPTPKPSCGCGHY</sequence>
<accession>A0A9P6CGN3</accession>
<reference evidence="2" key="1">
    <citation type="submission" date="2020-11" db="EMBL/GenBank/DDBJ databases">
        <authorList>
            <consortium name="DOE Joint Genome Institute"/>
            <person name="Ahrendt S."/>
            <person name="Riley R."/>
            <person name="Andreopoulos W."/>
            <person name="Labutti K."/>
            <person name="Pangilinan J."/>
            <person name="Ruiz-Duenas F.J."/>
            <person name="Barrasa J.M."/>
            <person name="Sanchez-Garcia M."/>
            <person name="Camarero S."/>
            <person name="Miyauchi S."/>
            <person name="Serrano A."/>
            <person name="Linde D."/>
            <person name="Babiker R."/>
            <person name="Drula E."/>
            <person name="Ayuso-Fernandez I."/>
            <person name="Pacheco R."/>
            <person name="Padilla G."/>
            <person name="Ferreira P."/>
            <person name="Barriuso J."/>
            <person name="Kellner H."/>
            <person name="Castanera R."/>
            <person name="Alfaro M."/>
            <person name="Ramirez L."/>
            <person name="Pisabarro A.G."/>
            <person name="Kuo A."/>
            <person name="Tritt A."/>
            <person name="Lipzen A."/>
            <person name="He G."/>
            <person name="Yan M."/>
            <person name="Ng V."/>
            <person name="Cullen D."/>
            <person name="Martin F."/>
            <person name="Rosso M.-N."/>
            <person name="Henrissat B."/>
            <person name="Hibbett D."/>
            <person name="Martinez A.T."/>
            <person name="Grigoriev I.V."/>
        </authorList>
    </citation>
    <scope>NUCLEOTIDE SEQUENCE</scope>
    <source>
        <strain evidence="2">CBS 247.69</strain>
    </source>
</reference>
<protein>
    <submittedName>
        <fullName evidence="2">Uncharacterized protein</fullName>
    </submittedName>
</protein>
<dbReference type="EMBL" id="MU150248">
    <property type="protein sequence ID" value="KAF9465262.1"/>
    <property type="molecule type" value="Genomic_DNA"/>
</dbReference>
<evidence type="ECO:0000313" key="2">
    <source>
        <dbReference type="EMBL" id="KAF9465262.1"/>
    </source>
</evidence>
<comment type="caution">
    <text evidence="2">The sequence shown here is derived from an EMBL/GenBank/DDBJ whole genome shotgun (WGS) entry which is preliminary data.</text>
</comment>
<evidence type="ECO:0000256" key="1">
    <source>
        <dbReference type="SAM" id="MobiDB-lite"/>
    </source>
</evidence>
<feature type="compositionally biased region" description="Basic residues" evidence="1">
    <location>
        <begin position="221"/>
        <end position="230"/>
    </location>
</feature>
<organism evidence="2 3">
    <name type="scientific">Collybia nuda</name>
    <dbReference type="NCBI Taxonomy" id="64659"/>
    <lineage>
        <taxon>Eukaryota</taxon>
        <taxon>Fungi</taxon>
        <taxon>Dikarya</taxon>
        <taxon>Basidiomycota</taxon>
        <taxon>Agaricomycotina</taxon>
        <taxon>Agaricomycetes</taxon>
        <taxon>Agaricomycetidae</taxon>
        <taxon>Agaricales</taxon>
        <taxon>Tricholomatineae</taxon>
        <taxon>Clitocybaceae</taxon>
        <taxon>Collybia</taxon>
    </lineage>
</organism>
<dbReference type="OrthoDB" id="2887913at2759"/>
<feature type="compositionally biased region" description="Basic and acidic residues" evidence="1">
    <location>
        <begin position="203"/>
        <end position="220"/>
    </location>
</feature>
<dbReference type="Proteomes" id="UP000807353">
    <property type="component" value="Unassembled WGS sequence"/>
</dbReference>
<dbReference type="AlphaFoldDB" id="A0A9P6CGN3"/>
<name>A0A9P6CGN3_9AGAR</name>
<gene>
    <name evidence="2" type="ORF">BDZ94DRAFT_1281490</name>
</gene>
<keyword evidence="3" id="KW-1185">Reference proteome</keyword>
<proteinExistence type="predicted"/>
<evidence type="ECO:0000313" key="3">
    <source>
        <dbReference type="Proteomes" id="UP000807353"/>
    </source>
</evidence>